<reference evidence="2" key="1">
    <citation type="submission" date="2018-02" db="EMBL/GenBank/DDBJ databases">
        <title>Rhizophora mucronata_Transcriptome.</title>
        <authorList>
            <person name="Meera S.P."/>
            <person name="Sreeshan A."/>
            <person name="Augustine A."/>
        </authorList>
    </citation>
    <scope>NUCLEOTIDE SEQUENCE</scope>
    <source>
        <tissue evidence="2">Leaf</tissue>
    </source>
</reference>
<protein>
    <submittedName>
        <fullName evidence="2">Uncharacterized protein</fullName>
    </submittedName>
</protein>
<name>A0A2P2J095_RHIMU</name>
<accession>A0A2P2J095</accession>
<evidence type="ECO:0000256" key="1">
    <source>
        <dbReference type="SAM" id="MobiDB-lite"/>
    </source>
</evidence>
<dbReference type="AlphaFoldDB" id="A0A2P2J095"/>
<dbReference type="EMBL" id="GGEC01006435">
    <property type="protein sequence ID" value="MBW86918.1"/>
    <property type="molecule type" value="Transcribed_RNA"/>
</dbReference>
<sequence>MWELALSNMRRRTVPVTDPLYMAASIRKIPSPPPVEDPCGGQHDHITGDTARVLPPTRDPRWQHHRTTGVARMLPPAKVPAVAAPPHRG</sequence>
<proteinExistence type="predicted"/>
<evidence type="ECO:0000313" key="2">
    <source>
        <dbReference type="EMBL" id="MBW86918.1"/>
    </source>
</evidence>
<organism evidence="2">
    <name type="scientific">Rhizophora mucronata</name>
    <name type="common">Asiatic mangrove</name>
    <dbReference type="NCBI Taxonomy" id="61149"/>
    <lineage>
        <taxon>Eukaryota</taxon>
        <taxon>Viridiplantae</taxon>
        <taxon>Streptophyta</taxon>
        <taxon>Embryophyta</taxon>
        <taxon>Tracheophyta</taxon>
        <taxon>Spermatophyta</taxon>
        <taxon>Magnoliopsida</taxon>
        <taxon>eudicotyledons</taxon>
        <taxon>Gunneridae</taxon>
        <taxon>Pentapetalae</taxon>
        <taxon>rosids</taxon>
        <taxon>fabids</taxon>
        <taxon>Malpighiales</taxon>
        <taxon>Rhizophoraceae</taxon>
        <taxon>Rhizophora</taxon>
    </lineage>
</organism>
<feature type="region of interest" description="Disordered" evidence="1">
    <location>
        <begin position="29"/>
        <end position="63"/>
    </location>
</feature>